<evidence type="ECO:0000256" key="1">
    <source>
        <dbReference type="SAM" id="SignalP"/>
    </source>
</evidence>
<feature type="signal peptide" evidence="1">
    <location>
        <begin position="1"/>
        <end position="24"/>
    </location>
</feature>
<name>A0AAD8K623_TARER</name>
<dbReference type="AlphaFoldDB" id="A0AAD8K623"/>
<keyword evidence="3" id="KW-1185">Reference proteome</keyword>
<evidence type="ECO:0000313" key="2">
    <source>
        <dbReference type="EMBL" id="KAK1416549.1"/>
    </source>
</evidence>
<keyword evidence="1" id="KW-0732">Signal</keyword>
<evidence type="ECO:0000313" key="3">
    <source>
        <dbReference type="Proteomes" id="UP001229421"/>
    </source>
</evidence>
<gene>
    <name evidence="2" type="ORF">QVD17_32340</name>
</gene>
<organism evidence="2 3">
    <name type="scientific">Tagetes erecta</name>
    <name type="common">African marigold</name>
    <dbReference type="NCBI Taxonomy" id="13708"/>
    <lineage>
        <taxon>Eukaryota</taxon>
        <taxon>Viridiplantae</taxon>
        <taxon>Streptophyta</taxon>
        <taxon>Embryophyta</taxon>
        <taxon>Tracheophyta</taxon>
        <taxon>Spermatophyta</taxon>
        <taxon>Magnoliopsida</taxon>
        <taxon>eudicotyledons</taxon>
        <taxon>Gunneridae</taxon>
        <taxon>Pentapetalae</taxon>
        <taxon>asterids</taxon>
        <taxon>campanulids</taxon>
        <taxon>Asterales</taxon>
        <taxon>Asteraceae</taxon>
        <taxon>Asteroideae</taxon>
        <taxon>Heliantheae alliance</taxon>
        <taxon>Tageteae</taxon>
        <taxon>Tagetes</taxon>
    </lineage>
</organism>
<accession>A0AAD8K623</accession>
<proteinExistence type="predicted"/>
<comment type="caution">
    <text evidence="2">The sequence shown here is derived from an EMBL/GenBank/DDBJ whole genome shotgun (WGS) entry which is preliminary data.</text>
</comment>
<sequence length="67" mass="7334">MKSKEVTTVLLVVLLAVILTSSSARTYANKTTTIHVPSTEEEKGNVDVNKALATPDVGSCYKCWRHK</sequence>
<feature type="chain" id="PRO_5042015629" evidence="1">
    <location>
        <begin position="25"/>
        <end position="67"/>
    </location>
</feature>
<reference evidence="2" key="1">
    <citation type="journal article" date="2023" name="bioRxiv">
        <title>Improved chromosome-level genome assembly for marigold (Tagetes erecta).</title>
        <authorList>
            <person name="Jiang F."/>
            <person name="Yuan L."/>
            <person name="Wang S."/>
            <person name="Wang H."/>
            <person name="Xu D."/>
            <person name="Wang A."/>
            <person name="Fan W."/>
        </authorList>
    </citation>
    <scope>NUCLEOTIDE SEQUENCE</scope>
    <source>
        <strain evidence="2">WSJ</strain>
        <tissue evidence="2">Leaf</tissue>
    </source>
</reference>
<dbReference type="Proteomes" id="UP001229421">
    <property type="component" value="Unassembled WGS sequence"/>
</dbReference>
<protein>
    <submittedName>
        <fullName evidence="2">Uncharacterized protein</fullName>
    </submittedName>
</protein>
<dbReference type="EMBL" id="JAUHHV010000008">
    <property type="protein sequence ID" value="KAK1416549.1"/>
    <property type="molecule type" value="Genomic_DNA"/>
</dbReference>